<evidence type="ECO:0000256" key="9">
    <source>
        <dbReference type="ARBA" id="ARBA00022917"/>
    </source>
</evidence>
<dbReference type="GO" id="GO:0005524">
    <property type="term" value="F:ATP binding"/>
    <property type="evidence" value="ECO:0007669"/>
    <property type="project" value="UniProtKB-KW"/>
</dbReference>
<dbReference type="InterPro" id="IPR004526">
    <property type="entry name" value="Glu-tRNA-synth_arc/euk"/>
</dbReference>
<dbReference type="GO" id="GO:0010494">
    <property type="term" value="C:cytoplasmic stress granule"/>
    <property type="evidence" value="ECO:0007669"/>
    <property type="project" value="UniProtKB-ARBA"/>
</dbReference>
<dbReference type="GO" id="GO:0004818">
    <property type="term" value="F:glutamate-tRNA ligase activity"/>
    <property type="evidence" value="ECO:0007669"/>
    <property type="project" value="UniProtKB-EC"/>
</dbReference>
<evidence type="ECO:0000313" key="19">
    <source>
        <dbReference type="Proteomes" id="UP000789572"/>
    </source>
</evidence>
<organism evidence="18 19">
    <name type="scientific">Paraglomus occultum</name>
    <dbReference type="NCBI Taxonomy" id="144539"/>
    <lineage>
        <taxon>Eukaryota</taxon>
        <taxon>Fungi</taxon>
        <taxon>Fungi incertae sedis</taxon>
        <taxon>Mucoromycota</taxon>
        <taxon>Glomeromycotina</taxon>
        <taxon>Glomeromycetes</taxon>
        <taxon>Paraglomerales</taxon>
        <taxon>Paraglomeraceae</taxon>
        <taxon>Paraglomus</taxon>
    </lineage>
</organism>
<dbReference type="InterPro" id="IPR020059">
    <property type="entry name" value="Glu/Gln-tRNA-synth_Ib_codon-bd"/>
</dbReference>
<sequence>MEIKIININFVNYPHSKEPIASKLDTSATLEKIREELSQCEENGESIMEFDMKFCNKGGPYVIQRSKEAAFCLHEILDNNNNLYIKRSEKFEDIMPRLIKEKKLDCGIRWTERGPMQSDNVAFKFDRREFVTHRTDDRLKFEKSSKELCENGIVWKLDLNMPWLPFTGSIRTHFTRKRSNKVAHKSCQTLERYSRVTLFMKREHIKPSDEFRDDVERVLKSSSQKEKMRDALNEVCEKYGFFWARTVQLGGLIIKNEEEHKETNVNIKSTGGTIGISAASGTAPMVDGGIKRNNQNLTSNSNKNCRAVGGFEPAYKHETDTEEWLETLEDYFTWTIVDYGDVVPIFEIFEESTRTAILKVLGPRICYHGIDELKPLRYPLVRPLKIHSDIWKGISQHQIFAEVICDNENDAIFAVSIEQIPNGPPKVYVSKVREISSFSFKKFFGKNYTLKIAYIITGYPQSFSQTVDELPVEVAVVKGEKRDDKFIASLPKMPNIQGFNQRVVLVTCYVTQQTMEGNYTIFPVHLHKDDTNTNITEICISAYGRNNNGFYKINIENLPQECIKIAYCIIPDNRQNGESKFELEKTKIIPHEAAAYKALFSNQSVFTTIIPPNSNMTGRSREAKMNLDLVDAKIGEVVTRFPPEASGYLHIGHAKAAMLNQHIAKEYKGKLIVRFDDTNPSKEKQEFEDSIKEDLALLEIYPDQWTYTSDHFQELYEYAVKLIEKGLAYVDETDVETMRHQRMRGIPSVNRDRSVEENLRLFKEMTDATEFGQTCCLRAKIDMKNPNKALRDPVLYRCNLLHHNRTGDKWKVYPTYDFACPIVDSVEGVTHALRTNEYRDRNPQYEWILNSLGLRKVHIRDFSRMNFVYTLLSKRKLQWFVDEGHVTGWDDPRFPTVRGIRRRGLTVEALRQYIFTQGATQNDVTLEWDKLWALNKKIIDPVVPRHTSILSENIVRVKITGGPAESYTKDMPKHKKNPDAGMKKTAYSSEIFIDQADAKTFGLEEEITLMDWGNAIVKSITKLEDNPEIVSSIELQLHLEGDFRKTKKKITWLADTEHAVKVTLVDYDYLINKKKLAENDDVKDFLTAKTEFLDEAIADGNIKDLKKGDIIQFERRGYYIIDTDASSDDIRFIRIPDGKASNVASKAK</sequence>
<dbReference type="PANTHER" id="PTHR43097">
    <property type="entry name" value="GLUTAMINE-TRNA LIGASE"/>
    <property type="match status" value="1"/>
</dbReference>
<evidence type="ECO:0000313" key="18">
    <source>
        <dbReference type="EMBL" id="CAG8497434.1"/>
    </source>
</evidence>
<dbReference type="Pfam" id="PF00749">
    <property type="entry name" value="tRNA-synt_1c"/>
    <property type="match status" value="1"/>
</dbReference>
<evidence type="ECO:0000256" key="13">
    <source>
        <dbReference type="ARBA" id="ARBA00070830"/>
    </source>
</evidence>
<dbReference type="InterPro" id="IPR020058">
    <property type="entry name" value="Glu/Gln-tRNA-synth_Ib_cat-dom"/>
</dbReference>
<dbReference type="FunFam" id="3.40.50.620:FF:000070">
    <property type="entry name" value="Bifunctional glutamate/proline--tRNA ligase"/>
    <property type="match status" value="1"/>
</dbReference>
<dbReference type="FunFam" id="1.10.1160.10:FF:000001">
    <property type="entry name" value="Glutamine--tRNA ligase"/>
    <property type="match status" value="1"/>
</dbReference>
<comment type="subcellular location">
    <subcellularLocation>
        <location evidence="1">Cytoplasm</location>
    </subcellularLocation>
</comment>
<comment type="similarity">
    <text evidence="2">Belongs to the class-I aminoacyl-tRNA synthetase family. Glutamate--tRNA ligase type 2 subfamily.</text>
</comment>
<keyword evidence="4" id="KW-0963">Cytoplasm</keyword>
<evidence type="ECO:0000259" key="17">
    <source>
        <dbReference type="Pfam" id="PF22693"/>
    </source>
</evidence>
<evidence type="ECO:0000256" key="1">
    <source>
        <dbReference type="ARBA" id="ARBA00004496"/>
    </source>
</evidence>
<dbReference type="EC" id="6.1.1.17" evidence="3"/>
<dbReference type="CDD" id="cd00807">
    <property type="entry name" value="GlnRS_core"/>
    <property type="match status" value="1"/>
</dbReference>
<dbReference type="FunFam" id="3.90.800.10:FF:000001">
    <property type="entry name" value="Glutamine--tRNA ligase"/>
    <property type="match status" value="1"/>
</dbReference>
<dbReference type="PANTHER" id="PTHR43097:SF5">
    <property type="entry name" value="GLUTAMATE--TRNA LIGASE"/>
    <property type="match status" value="1"/>
</dbReference>
<feature type="domain" description="Glutamyl/glutaminyl-tRNA synthetase class Ib catalytic" evidence="14">
    <location>
        <begin position="636"/>
        <end position="940"/>
    </location>
</feature>
<dbReference type="FunFam" id="2.40.240.10:FF:000004">
    <property type="entry name" value="Glutamyl-tRNA synthetase, cytoplasmic"/>
    <property type="match status" value="1"/>
</dbReference>
<evidence type="ECO:0000256" key="10">
    <source>
        <dbReference type="ARBA" id="ARBA00023146"/>
    </source>
</evidence>
<dbReference type="InterPro" id="IPR000924">
    <property type="entry name" value="Glu/Gln-tRNA-synth"/>
</dbReference>
<dbReference type="PROSITE" id="PS00178">
    <property type="entry name" value="AA_TRNA_LIGASE_I"/>
    <property type="match status" value="1"/>
</dbReference>
<dbReference type="InterPro" id="IPR020061">
    <property type="entry name" value="Glu_tRNA_lig_a-bdl"/>
</dbReference>
<dbReference type="InterPro" id="IPR020056">
    <property type="entry name" value="Rbsml_bL25/Gln-tRNA_synth_N"/>
</dbReference>
<evidence type="ECO:0000256" key="3">
    <source>
        <dbReference type="ARBA" id="ARBA00012835"/>
    </source>
</evidence>
<gene>
    <name evidence="18" type="ORF">POCULU_LOCUS2395</name>
</gene>
<dbReference type="HAMAP" id="MF_02076">
    <property type="entry name" value="Glu_tRNA_synth_type2"/>
    <property type="match status" value="1"/>
</dbReference>
<dbReference type="InterPro" id="IPR011035">
    <property type="entry name" value="Ribosomal_bL25/Gln-tRNA_synth"/>
</dbReference>
<dbReference type="Pfam" id="PF22693">
    <property type="entry name" value="MACPF_1"/>
    <property type="match status" value="1"/>
</dbReference>
<evidence type="ECO:0000259" key="16">
    <source>
        <dbReference type="Pfam" id="PF20974"/>
    </source>
</evidence>
<reference evidence="18" key="1">
    <citation type="submission" date="2021-06" db="EMBL/GenBank/DDBJ databases">
        <authorList>
            <person name="Kallberg Y."/>
            <person name="Tangrot J."/>
            <person name="Rosling A."/>
        </authorList>
    </citation>
    <scope>NUCLEOTIDE SEQUENCE</scope>
    <source>
        <strain evidence="18">IA702</strain>
    </source>
</reference>
<keyword evidence="10" id="KW-0030">Aminoacyl-tRNA synthetase</keyword>
<keyword evidence="5" id="KW-0597">Phosphoprotein</keyword>
<feature type="domain" description="tRNA synthetases class I (E and Q) anti-codon binding" evidence="16">
    <location>
        <begin position="1049"/>
        <end position="1122"/>
    </location>
</feature>
<keyword evidence="8" id="KW-0067">ATP-binding</keyword>
<dbReference type="AlphaFoldDB" id="A0A9N9EXX4"/>
<dbReference type="InterPro" id="IPR050132">
    <property type="entry name" value="Gln/Glu-tRNA_Ligase"/>
</dbReference>
<dbReference type="GO" id="GO:0017102">
    <property type="term" value="C:methionyl glutamyl tRNA synthetase complex"/>
    <property type="evidence" value="ECO:0007669"/>
    <property type="project" value="UniProtKB-ARBA"/>
</dbReference>
<evidence type="ECO:0000256" key="5">
    <source>
        <dbReference type="ARBA" id="ARBA00022553"/>
    </source>
</evidence>
<dbReference type="SUPFAM" id="SSF52374">
    <property type="entry name" value="Nucleotidylyl transferase"/>
    <property type="match status" value="1"/>
</dbReference>
<dbReference type="OrthoDB" id="10250478at2759"/>
<evidence type="ECO:0000256" key="8">
    <source>
        <dbReference type="ARBA" id="ARBA00022840"/>
    </source>
</evidence>
<evidence type="ECO:0000259" key="15">
    <source>
        <dbReference type="Pfam" id="PF03950"/>
    </source>
</evidence>
<comment type="catalytic activity">
    <reaction evidence="12">
        <text>tRNA(Glu) + L-glutamate + ATP = L-glutamyl-tRNA(Glu) + AMP + diphosphate</text>
        <dbReference type="Rhea" id="RHEA:23540"/>
        <dbReference type="Rhea" id="RHEA-COMP:9663"/>
        <dbReference type="Rhea" id="RHEA-COMP:9680"/>
        <dbReference type="ChEBI" id="CHEBI:29985"/>
        <dbReference type="ChEBI" id="CHEBI:30616"/>
        <dbReference type="ChEBI" id="CHEBI:33019"/>
        <dbReference type="ChEBI" id="CHEBI:78442"/>
        <dbReference type="ChEBI" id="CHEBI:78520"/>
        <dbReference type="ChEBI" id="CHEBI:456215"/>
        <dbReference type="EC" id="6.1.1.17"/>
    </reaction>
</comment>
<dbReference type="Gene3D" id="1.10.1160.10">
    <property type="entry name" value="Glutamyl-trna Synthetase, Domain 2"/>
    <property type="match status" value="1"/>
</dbReference>
<evidence type="ECO:0000256" key="11">
    <source>
        <dbReference type="ARBA" id="ARBA00030865"/>
    </source>
</evidence>
<comment type="caution">
    <text evidence="18">The sequence shown here is derived from an EMBL/GenBank/DDBJ whole genome shotgun (WGS) entry which is preliminary data.</text>
</comment>
<dbReference type="InterPro" id="IPR049437">
    <property type="entry name" value="tRNA-synt_1c_C2"/>
</dbReference>
<evidence type="ECO:0000256" key="12">
    <source>
        <dbReference type="ARBA" id="ARBA00048351"/>
    </source>
</evidence>
<keyword evidence="7" id="KW-0547">Nucleotide-binding</keyword>
<dbReference type="Pfam" id="PF03950">
    <property type="entry name" value="tRNA-synt_1c_C"/>
    <property type="match status" value="1"/>
</dbReference>
<dbReference type="Pfam" id="PF20974">
    <property type="entry name" value="tRNA-synt_1c_C2"/>
    <property type="match status" value="1"/>
</dbReference>
<dbReference type="Proteomes" id="UP000789572">
    <property type="component" value="Unassembled WGS sequence"/>
</dbReference>
<dbReference type="Gene3D" id="2.40.240.10">
    <property type="entry name" value="Ribosomal Protein L25, Chain P"/>
    <property type="match status" value="2"/>
</dbReference>
<dbReference type="NCBIfam" id="TIGR00463">
    <property type="entry name" value="gltX_arch"/>
    <property type="match status" value="1"/>
</dbReference>
<keyword evidence="6" id="KW-0436">Ligase</keyword>
<proteinExistence type="inferred from homology"/>
<dbReference type="EMBL" id="CAJVPJ010000221">
    <property type="protein sequence ID" value="CAG8497434.1"/>
    <property type="molecule type" value="Genomic_DNA"/>
</dbReference>
<feature type="domain" description="MACPF-like" evidence="17">
    <location>
        <begin position="108"/>
        <end position="354"/>
    </location>
</feature>
<name>A0A9N9EXX4_9GLOM</name>
<feature type="domain" description="Glutamyl/glutaminyl-tRNA synthetase class Ib anti-codon binding" evidence="15">
    <location>
        <begin position="944"/>
        <end position="1031"/>
    </location>
</feature>
<protein>
    <recommendedName>
        <fullName evidence="13">Probable glutamate--tRNA ligase, cytoplasmic</fullName>
        <ecNumber evidence="3">6.1.1.17</ecNumber>
    </recommendedName>
    <alternativeName>
        <fullName evidence="11">Glutamyl-tRNA synthetase</fullName>
    </alternativeName>
</protein>
<evidence type="ECO:0000256" key="7">
    <source>
        <dbReference type="ARBA" id="ARBA00022741"/>
    </source>
</evidence>
<evidence type="ECO:0000256" key="4">
    <source>
        <dbReference type="ARBA" id="ARBA00022490"/>
    </source>
</evidence>
<dbReference type="InterPro" id="IPR054586">
    <property type="entry name" value="MACPF_1_fungal"/>
</dbReference>
<dbReference type="SUPFAM" id="SSF50715">
    <property type="entry name" value="Ribosomal protein L25-like"/>
    <property type="match status" value="1"/>
</dbReference>
<dbReference type="InterPro" id="IPR014729">
    <property type="entry name" value="Rossmann-like_a/b/a_fold"/>
</dbReference>
<keyword evidence="9" id="KW-0648">Protein biosynthesis</keyword>
<evidence type="ECO:0000259" key="14">
    <source>
        <dbReference type="Pfam" id="PF00749"/>
    </source>
</evidence>
<dbReference type="GO" id="GO:0005829">
    <property type="term" value="C:cytosol"/>
    <property type="evidence" value="ECO:0007669"/>
    <property type="project" value="TreeGrafter"/>
</dbReference>
<keyword evidence="19" id="KW-1185">Reference proteome</keyword>
<dbReference type="GO" id="GO:0006424">
    <property type="term" value="P:glutamyl-tRNA aminoacylation"/>
    <property type="evidence" value="ECO:0007669"/>
    <property type="project" value="InterPro"/>
</dbReference>
<dbReference type="Gene3D" id="3.90.800.10">
    <property type="entry name" value="Glutamyl-tRNA Synthetase, Domain 3"/>
    <property type="match status" value="1"/>
</dbReference>
<accession>A0A9N9EXX4</accession>
<dbReference type="Gene3D" id="3.40.50.620">
    <property type="entry name" value="HUPs"/>
    <property type="match status" value="1"/>
</dbReference>
<evidence type="ECO:0000256" key="6">
    <source>
        <dbReference type="ARBA" id="ARBA00022598"/>
    </source>
</evidence>
<dbReference type="PRINTS" id="PR00987">
    <property type="entry name" value="TRNASYNTHGLU"/>
</dbReference>
<evidence type="ECO:0000256" key="2">
    <source>
        <dbReference type="ARBA" id="ARBA00008927"/>
    </source>
</evidence>
<dbReference type="InterPro" id="IPR001412">
    <property type="entry name" value="aa-tRNA-synth_I_CS"/>
</dbReference>